<dbReference type="SUPFAM" id="SSF53474">
    <property type="entry name" value="alpha/beta-Hydrolases"/>
    <property type="match status" value="1"/>
</dbReference>
<reference evidence="6 7" key="1">
    <citation type="submission" date="2023-09" db="EMBL/GenBank/DDBJ databases">
        <authorList>
            <person name="Rey-Velasco X."/>
        </authorList>
    </citation>
    <scope>NUCLEOTIDE SEQUENCE [LARGE SCALE GENOMIC DNA]</scope>
    <source>
        <strain evidence="6 7">W311</strain>
    </source>
</reference>
<dbReference type="SUPFAM" id="SSF82171">
    <property type="entry name" value="DPP6 N-terminal domain-like"/>
    <property type="match status" value="1"/>
</dbReference>
<keyword evidence="1 6" id="KW-0378">Hydrolase</keyword>
<dbReference type="Gene3D" id="3.40.50.1820">
    <property type="entry name" value="alpha/beta hydrolase"/>
    <property type="match status" value="1"/>
</dbReference>
<evidence type="ECO:0000256" key="4">
    <source>
        <dbReference type="SAM" id="SignalP"/>
    </source>
</evidence>
<dbReference type="InterPro" id="IPR015943">
    <property type="entry name" value="WD40/YVTN_repeat-like_dom_sf"/>
</dbReference>
<accession>A0ABZ0B9Z6</accession>
<keyword evidence="4" id="KW-0732">Signal</keyword>
<evidence type="ECO:0000256" key="2">
    <source>
        <dbReference type="ARBA" id="ARBA00022825"/>
    </source>
</evidence>
<dbReference type="InterPro" id="IPR029058">
    <property type="entry name" value="AB_hydrolase_fold"/>
</dbReference>
<dbReference type="Pfam" id="PF07676">
    <property type="entry name" value="PD40"/>
    <property type="match status" value="3"/>
</dbReference>
<keyword evidence="2" id="KW-0720">Serine protease</keyword>
<feature type="domain" description="Peptidase S9 prolyl oligopeptidase catalytic" evidence="5">
    <location>
        <begin position="493"/>
        <end position="693"/>
    </location>
</feature>
<proteinExistence type="predicted"/>
<dbReference type="PANTHER" id="PTHR42776:SF27">
    <property type="entry name" value="DIPEPTIDYL PEPTIDASE FAMILY MEMBER 6"/>
    <property type="match status" value="1"/>
</dbReference>
<feature type="chain" id="PRO_5045898610" evidence="4">
    <location>
        <begin position="25"/>
        <end position="693"/>
    </location>
</feature>
<organism evidence="6 7">
    <name type="scientific">Stakelama saccharophila</name>
    <dbReference type="NCBI Taxonomy" id="3075605"/>
    <lineage>
        <taxon>Bacteria</taxon>
        <taxon>Pseudomonadati</taxon>
        <taxon>Pseudomonadota</taxon>
        <taxon>Alphaproteobacteria</taxon>
        <taxon>Sphingomonadales</taxon>
        <taxon>Sphingomonadaceae</taxon>
        <taxon>Stakelama</taxon>
    </lineage>
</organism>
<sequence length="693" mass="75270">MTTGIIPRLGLAVLLALASPAATAQPANEGGAIAPSDIMKLDDMRDVALSPDGDTVLFTVQRQMATFSPPHQNIWAVPSDGSSDARPFIVSAGIDNTPRWSPDGRWIAFLSNRDNPLLGGGESGISFITETTDAPGPPVAGTPPGKSSSGEQDGSKQLWLMPANGGGAVPLTAMSADVTDIVWSPDGKHIAFLSTDPQAPEEKQARARGEDWIERDHSRHFNRLWIYDLAKRSARRVSPAGLNVSAVDWSPDGRRMALRVNDRPDINAYFYHSRIVLFDPATGKVGKTILEHAAEGPFWSPDGKRIAGEAILLPGFISLAPRVYDLASDTLTKLADDHPGLLTKLRWSAGGDSLLALSFEKTRSKVVRIDPATGAVATITALDGESSDFDIDADGDTMVAQLSSPARPTDVWAIDHGKARPITRLNRQVADWKLGKVRQIHWRNHKDGKTIYGVLVTPPGYTPGSPTRTVVQIHGGPEWAWWAGWLGSWHEWAQMLASHGYVVFLPNPRGSDGQGVDFARAVGNDWGGMDYQDVMDGLDYLVDQKIADPDRLGIGGWSYGGFLSAWAVTHGNRFKAAVVGAGPVDLVPFARITDTPDFPLGYYGDVTTHMADYDRSSPARMLNEDIETPVLVLHGGADARVPPTLGLEFYRGLKMLGKEAEMVTYPGEPHWLHEPAHQKDVQRRVLAWFDAHL</sequence>
<dbReference type="EMBL" id="CP135076">
    <property type="protein sequence ID" value="WNO54105.1"/>
    <property type="molecule type" value="Genomic_DNA"/>
</dbReference>
<evidence type="ECO:0000256" key="1">
    <source>
        <dbReference type="ARBA" id="ARBA00022801"/>
    </source>
</evidence>
<dbReference type="InterPro" id="IPR011659">
    <property type="entry name" value="WD40"/>
</dbReference>
<evidence type="ECO:0000313" key="7">
    <source>
        <dbReference type="Proteomes" id="UP001302249"/>
    </source>
</evidence>
<dbReference type="InterPro" id="IPR001375">
    <property type="entry name" value="Peptidase_S9_cat"/>
</dbReference>
<evidence type="ECO:0000313" key="6">
    <source>
        <dbReference type="EMBL" id="WNO54105.1"/>
    </source>
</evidence>
<dbReference type="RefSeq" id="WP_313916243.1">
    <property type="nucleotide sequence ID" value="NZ_CP135076.1"/>
</dbReference>
<dbReference type="EC" id="3.4.-.-" evidence="6"/>
<feature type="region of interest" description="Disordered" evidence="3">
    <location>
        <begin position="129"/>
        <end position="156"/>
    </location>
</feature>
<dbReference type="Gene3D" id="2.120.10.30">
    <property type="entry name" value="TolB, C-terminal domain"/>
    <property type="match status" value="2"/>
</dbReference>
<dbReference type="Gene3D" id="2.130.10.10">
    <property type="entry name" value="YVTN repeat-like/Quinoprotein amine dehydrogenase"/>
    <property type="match status" value="1"/>
</dbReference>
<dbReference type="Pfam" id="PF00326">
    <property type="entry name" value="Peptidase_S9"/>
    <property type="match status" value="1"/>
</dbReference>
<keyword evidence="7" id="KW-1185">Reference proteome</keyword>
<keyword evidence="2" id="KW-0645">Protease</keyword>
<dbReference type="Proteomes" id="UP001302249">
    <property type="component" value="Chromosome"/>
</dbReference>
<name>A0ABZ0B9Z6_9SPHN</name>
<dbReference type="GO" id="GO:0016787">
    <property type="term" value="F:hydrolase activity"/>
    <property type="evidence" value="ECO:0007669"/>
    <property type="project" value="UniProtKB-KW"/>
</dbReference>
<evidence type="ECO:0000259" key="5">
    <source>
        <dbReference type="Pfam" id="PF00326"/>
    </source>
</evidence>
<feature type="signal peptide" evidence="4">
    <location>
        <begin position="1"/>
        <end position="24"/>
    </location>
</feature>
<gene>
    <name evidence="6" type="ORF">RPR59_02260</name>
</gene>
<evidence type="ECO:0000256" key="3">
    <source>
        <dbReference type="SAM" id="MobiDB-lite"/>
    </source>
</evidence>
<dbReference type="PANTHER" id="PTHR42776">
    <property type="entry name" value="SERINE PEPTIDASE S9 FAMILY MEMBER"/>
    <property type="match status" value="1"/>
</dbReference>
<dbReference type="InterPro" id="IPR011042">
    <property type="entry name" value="6-blade_b-propeller_TolB-like"/>
</dbReference>
<protein>
    <submittedName>
        <fullName evidence="6">S9 family peptidase</fullName>
        <ecNumber evidence="6">3.4.-.-</ecNumber>
    </submittedName>
</protein>